<evidence type="ECO:0008006" key="5">
    <source>
        <dbReference type="Google" id="ProtNLM"/>
    </source>
</evidence>
<sequence>MPTTIACPKCQTKLNLPDSALGKQVRCPKCSATLRAPAAAGGAAAKPSGSSPAGAQKPAAGSGKTTIRCPGCSKQLAVSAALAGKVVQCPQCSKKLKVPGGKPAAGAAQSAPAQPAAPQAPADPFGAMPPAGGGGGASPFDFGGVPSAGAPAAPAPSFGAPSGGFSSGPAPASPSPYAPPQGGFGAPPAAAGGGGGNRTTFYIINGVLIALWGILMLVGSILRGAGLVMVLSTNEIPSEAWPRLIGFITGTIFGLIVAILMTSGGVSMAMRKSLGTSRTAAVLAAIPCFGLCVFPFGIWACVLLFSEQAKRDFGGR</sequence>
<dbReference type="EMBL" id="CP042914">
    <property type="protein sequence ID" value="QEG41169.1"/>
    <property type="molecule type" value="Genomic_DNA"/>
</dbReference>
<feature type="compositionally biased region" description="Low complexity" evidence="1">
    <location>
        <begin position="100"/>
        <end position="130"/>
    </location>
</feature>
<feature type="transmembrane region" description="Helical" evidence="2">
    <location>
        <begin position="207"/>
        <end position="232"/>
    </location>
</feature>
<reference evidence="3 4" key="1">
    <citation type="submission" date="2019-08" db="EMBL/GenBank/DDBJ databases">
        <title>Deep-cultivation of Planctomycetes and their phenomic and genomic characterization uncovers novel biology.</title>
        <authorList>
            <person name="Wiegand S."/>
            <person name="Jogler M."/>
            <person name="Boedeker C."/>
            <person name="Pinto D."/>
            <person name="Vollmers J."/>
            <person name="Rivas-Marin E."/>
            <person name="Kohn T."/>
            <person name="Peeters S.H."/>
            <person name="Heuer A."/>
            <person name="Rast P."/>
            <person name="Oberbeckmann S."/>
            <person name="Bunk B."/>
            <person name="Jeske O."/>
            <person name="Meyerdierks A."/>
            <person name="Storesund J.E."/>
            <person name="Kallscheuer N."/>
            <person name="Luecker S."/>
            <person name="Lage O.M."/>
            <person name="Pohl T."/>
            <person name="Merkel B.J."/>
            <person name="Hornburger P."/>
            <person name="Mueller R.-W."/>
            <person name="Bruemmer F."/>
            <person name="Labrenz M."/>
            <person name="Spormann A.M."/>
            <person name="Op den Camp H."/>
            <person name="Overmann J."/>
            <person name="Amann R."/>
            <person name="Jetten M.S.M."/>
            <person name="Mascher T."/>
            <person name="Medema M.H."/>
            <person name="Devos D.P."/>
            <person name="Kaster A.-K."/>
            <person name="Ovreas L."/>
            <person name="Rohde M."/>
            <person name="Galperin M.Y."/>
            <person name="Jogler C."/>
        </authorList>
    </citation>
    <scope>NUCLEOTIDE SEQUENCE [LARGE SCALE GENOMIC DNA]</scope>
    <source>
        <strain evidence="3 4">UC8</strain>
    </source>
</reference>
<keyword evidence="2" id="KW-0812">Transmembrane</keyword>
<dbReference type="AlphaFoldDB" id="A0A5B9QTA1"/>
<dbReference type="KEGG" id="rul:UC8_31880"/>
<feature type="region of interest" description="Disordered" evidence="1">
    <location>
        <begin position="41"/>
        <end position="60"/>
    </location>
</feature>
<dbReference type="Gene3D" id="2.20.28.160">
    <property type="match status" value="2"/>
</dbReference>
<keyword evidence="2" id="KW-1133">Transmembrane helix</keyword>
<dbReference type="RefSeq" id="WP_148080334.1">
    <property type="nucleotide sequence ID" value="NZ_CP042914.1"/>
</dbReference>
<accession>A0A5B9QTA1</accession>
<feature type="compositionally biased region" description="Low complexity" evidence="1">
    <location>
        <begin position="138"/>
        <end position="160"/>
    </location>
</feature>
<evidence type="ECO:0000256" key="2">
    <source>
        <dbReference type="SAM" id="Phobius"/>
    </source>
</evidence>
<evidence type="ECO:0000313" key="3">
    <source>
        <dbReference type="EMBL" id="QEG41169.1"/>
    </source>
</evidence>
<feature type="transmembrane region" description="Helical" evidence="2">
    <location>
        <begin position="281"/>
        <end position="306"/>
    </location>
</feature>
<dbReference type="Proteomes" id="UP000325286">
    <property type="component" value="Chromosome"/>
</dbReference>
<keyword evidence="4" id="KW-1185">Reference proteome</keyword>
<proteinExistence type="predicted"/>
<keyword evidence="2" id="KW-0472">Membrane</keyword>
<organism evidence="3 4">
    <name type="scientific">Roseimaritima ulvae</name>
    <dbReference type="NCBI Taxonomy" id="980254"/>
    <lineage>
        <taxon>Bacteria</taxon>
        <taxon>Pseudomonadati</taxon>
        <taxon>Planctomycetota</taxon>
        <taxon>Planctomycetia</taxon>
        <taxon>Pirellulales</taxon>
        <taxon>Pirellulaceae</taxon>
        <taxon>Roseimaritima</taxon>
    </lineage>
</organism>
<feature type="compositionally biased region" description="Low complexity" evidence="1">
    <location>
        <begin position="41"/>
        <end position="55"/>
    </location>
</feature>
<feature type="transmembrane region" description="Helical" evidence="2">
    <location>
        <begin position="244"/>
        <end position="269"/>
    </location>
</feature>
<dbReference type="OrthoDB" id="292864at2"/>
<evidence type="ECO:0000256" key="1">
    <source>
        <dbReference type="SAM" id="MobiDB-lite"/>
    </source>
</evidence>
<name>A0A5B9QTA1_9BACT</name>
<evidence type="ECO:0000313" key="4">
    <source>
        <dbReference type="Proteomes" id="UP000325286"/>
    </source>
</evidence>
<gene>
    <name evidence="3" type="ORF">UC8_31880</name>
</gene>
<feature type="region of interest" description="Disordered" evidence="1">
    <location>
        <begin position="100"/>
        <end position="191"/>
    </location>
</feature>
<protein>
    <recommendedName>
        <fullName evidence="5">Double zinc ribbon</fullName>
    </recommendedName>
</protein>